<feature type="compositionally biased region" description="Polar residues" evidence="3">
    <location>
        <begin position="129"/>
        <end position="146"/>
    </location>
</feature>
<feature type="region of interest" description="Disordered" evidence="3">
    <location>
        <begin position="1"/>
        <end position="49"/>
    </location>
</feature>
<evidence type="ECO:0000256" key="1">
    <source>
        <dbReference type="ARBA" id="ARBA00023054"/>
    </source>
</evidence>
<dbReference type="Proteomes" id="UP001281761">
    <property type="component" value="Unassembled WGS sequence"/>
</dbReference>
<evidence type="ECO:0000256" key="3">
    <source>
        <dbReference type="SAM" id="MobiDB-lite"/>
    </source>
</evidence>
<feature type="compositionally biased region" description="Basic and acidic residues" evidence="3">
    <location>
        <begin position="1071"/>
        <end position="1113"/>
    </location>
</feature>
<feature type="coiled-coil region" evidence="2">
    <location>
        <begin position="237"/>
        <end position="285"/>
    </location>
</feature>
<feature type="compositionally biased region" description="Basic and acidic residues" evidence="3">
    <location>
        <begin position="872"/>
        <end position="888"/>
    </location>
</feature>
<comment type="caution">
    <text evidence="4">The sequence shown here is derived from an EMBL/GenBank/DDBJ whole genome shotgun (WGS) entry which is preliminary data.</text>
</comment>
<keyword evidence="5" id="KW-1185">Reference proteome</keyword>
<feature type="coiled-coil region" evidence="2">
    <location>
        <begin position="369"/>
        <end position="410"/>
    </location>
</feature>
<dbReference type="PANTHER" id="PTHR32083">
    <property type="entry name" value="CILIA AND FLAGELLA-ASSOCIATED PROTEIN 58-RELATED"/>
    <property type="match status" value="1"/>
</dbReference>
<name>A0ABQ9YAD2_9EUKA</name>
<accession>A0ABQ9YAD2</accession>
<reference evidence="4 5" key="1">
    <citation type="journal article" date="2022" name="bioRxiv">
        <title>Genomics of Preaxostyla Flagellates Illuminates Evolutionary Transitions and the Path Towards Mitochondrial Loss.</title>
        <authorList>
            <person name="Novak L.V.F."/>
            <person name="Treitli S.C."/>
            <person name="Pyrih J."/>
            <person name="Halakuc P."/>
            <person name="Pipaliya S.V."/>
            <person name="Vacek V."/>
            <person name="Brzon O."/>
            <person name="Soukal P."/>
            <person name="Eme L."/>
            <person name="Dacks J.B."/>
            <person name="Karnkowska A."/>
            <person name="Elias M."/>
            <person name="Hampl V."/>
        </authorList>
    </citation>
    <scope>NUCLEOTIDE SEQUENCE [LARGE SCALE GENOMIC DNA]</scope>
    <source>
        <strain evidence="4">NAU3</strain>
        <tissue evidence="4">Gut</tissue>
    </source>
</reference>
<organism evidence="4 5">
    <name type="scientific">Blattamonas nauphoetae</name>
    <dbReference type="NCBI Taxonomy" id="2049346"/>
    <lineage>
        <taxon>Eukaryota</taxon>
        <taxon>Metamonada</taxon>
        <taxon>Preaxostyla</taxon>
        <taxon>Oxymonadida</taxon>
        <taxon>Blattamonas</taxon>
    </lineage>
</organism>
<feature type="region of interest" description="Disordered" evidence="3">
    <location>
        <begin position="795"/>
        <end position="1176"/>
    </location>
</feature>
<feature type="compositionally biased region" description="Basic residues" evidence="3">
    <location>
        <begin position="1"/>
        <end position="21"/>
    </location>
</feature>
<feature type="region of interest" description="Disordered" evidence="3">
    <location>
        <begin position="693"/>
        <end position="712"/>
    </location>
</feature>
<evidence type="ECO:0000313" key="5">
    <source>
        <dbReference type="Proteomes" id="UP001281761"/>
    </source>
</evidence>
<feature type="compositionally biased region" description="Basic and acidic residues" evidence="3">
    <location>
        <begin position="913"/>
        <end position="939"/>
    </location>
</feature>
<feature type="compositionally biased region" description="Polar residues" evidence="3">
    <location>
        <begin position="1012"/>
        <end position="1021"/>
    </location>
</feature>
<feature type="coiled-coil region" evidence="2">
    <location>
        <begin position="445"/>
        <end position="542"/>
    </location>
</feature>
<dbReference type="EMBL" id="JARBJD010000021">
    <property type="protein sequence ID" value="KAK2960733.1"/>
    <property type="molecule type" value="Genomic_DNA"/>
</dbReference>
<dbReference type="PANTHER" id="PTHR32083:SF48">
    <property type="entry name" value="TRANS-GOLGI NETWORK-LOCALIZED SYP41-INTERACTING PROTEIN 1"/>
    <property type="match status" value="1"/>
</dbReference>
<feature type="region of interest" description="Disordered" evidence="3">
    <location>
        <begin position="126"/>
        <end position="146"/>
    </location>
</feature>
<feature type="compositionally biased region" description="Basic and acidic residues" evidence="3">
    <location>
        <begin position="795"/>
        <end position="813"/>
    </location>
</feature>
<feature type="compositionally biased region" description="Polar residues" evidence="3">
    <location>
        <begin position="1114"/>
        <end position="1128"/>
    </location>
</feature>
<sequence length="1176" mass="139562">MPRPHERKRREHRSRPRKLRHTSPSDAESDESSRSTQSDSSSSYRVSAEDYDAKNDVQFQIYEDLLQRAEAKEVSLNTTISSLMAELKRSENELAEIQDENQKLQADINHLANENAAMKEELHLKNQEQSKNQKQTQKQISDANLNLQREVEEKDRIVEENRRLGLDIQECRDILNSITFIPDNRESYNMTKKTSRQRYTQSLVNQQAEVSLASKISQFVSRFESMHQELVAKDVTINENEGTIEELQKQVAHEQKQLEDTKQEIQKLDTQLSQSQTLIQNLRKENELTDEVFAFVDFANERADDIDHISDKLQNTIVLIDRFASIDGVLLEGDQRTKRKDRRKDSSRTPGRGTNRTYLARKRREDDIQQLLEEKRKEMTSNLDCLEALVDEAEQRCEQLISEKKRMRKEELDKLKVSELRKHVEEEKERQKEVRAGVGEGREEALREKEKRVAIEADIRRLDEETEKMRTKIKKLKNEKEELAKRLQESESERKEVERTATRVQADLDEKMRETRQNEMEKKQLERQLDRAEMQIKTLSETLSIQSHQGVLGQTVNPQPYNITLTAPTPGGPQIYPAQQSFAQQPLGHSFVPGMNPFVGTIYPQFANPGFNATYGGIGHQPAENADSRNLSQGFTRLAESNTFESMRREVKKMEEDIQKKEKKLRKEEELRMTIEKQKVNLEEKMERLQRENDKLSRELDKREATQVQSTTPRRIETPIIVQSQHSEQDAWRKEEETRMRRKEEKWTIERARMEAELRDRDIRITELEFELDKTRRERDEFEREIEELNWELERKSEEQKRIQREKNGLERNWEEEEKELAEERARHDKEKRDLERLEMKRKMEDENRTREMRRLAEELRAKEEQIEEMEDERRFADQEKRRKEWESTKNSPTLNFSHRPEVSSPSPTTTRRWKEEERDYRKNQRDRKEKEKQQERKNREMKHRPRTVHSPQRVRFVDSHTPSQQEKRRETGRSQRSSEPTRFRSLSPPSAVKLTSPLQQPRDLQNRHSNDPYTSRQPSHNTRRERDDISDYQGQRTMSPSFIRNLSVEPQSGFMTQLSVSPLTVRSPRLHTERRNDEIERERTMEGREREGEGRSERRRSDRNAQDSRRPQESTFIQPLQDNTTLSLPFRSPIHQMSSSPKPQRSERRKGRERRSNDTVGVSMDASTGLFDLDD</sequence>
<proteinExistence type="predicted"/>
<feature type="compositionally biased region" description="Low complexity" evidence="3">
    <location>
        <begin position="34"/>
        <end position="46"/>
    </location>
</feature>
<keyword evidence="1 2" id="KW-0175">Coiled coil</keyword>
<evidence type="ECO:0000256" key="2">
    <source>
        <dbReference type="SAM" id="Coils"/>
    </source>
</evidence>
<evidence type="ECO:0000313" key="4">
    <source>
        <dbReference type="EMBL" id="KAK2960733.1"/>
    </source>
</evidence>
<protein>
    <submittedName>
        <fullName evidence="4">Uncharacterized protein</fullName>
    </submittedName>
</protein>
<feature type="compositionally biased region" description="Basic and acidic residues" evidence="3">
    <location>
        <begin position="822"/>
        <end position="865"/>
    </location>
</feature>
<feature type="region of interest" description="Disordered" evidence="3">
    <location>
        <begin position="336"/>
        <end position="359"/>
    </location>
</feature>
<gene>
    <name evidence="4" type="ORF">BLNAU_4388</name>
</gene>
<feature type="compositionally biased region" description="Basic and acidic residues" evidence="3">
    <location>
        <begin position="693"/>
        <end position="705"/>
    </location>
</feature>
<feature type="compositionally biased region" description="Polar residues" evidence="3">
    <location>
        <begin position="1033"/>
        <end position="1065"/>
    </location>
</feature>